<accession>A0A975A2E1</accession>
<dbReference type="SUPFAM" id="SSF53335">
    <property type="entry name" value="S-adenosyl-L-methionine-dependent methyltransferases"/>
    <property type="match status" value="1"/>
</dbReference>
<keyword evidence="2" id="KW-0489">Methyltransferase</keyword>
<dbReference type="Proteomes" id="UP000662783">
    <property type="component" value="Chromosome"/>
</dbReference>
<dbReference type="KEGG" id="fuv:JR347_05025"/>
<dbReference type="GO" id="GO:0008168">
    <property type="term" value="F:methyltransferase activity"/>
    <property type="evidence" value="ECO:0007669"/>
    <property type="project" value="UniProtKB-KW"/>
</dbReference>
<dbReference type="Pfam" id="PF05050">
    <property type="entry name" value="Methyltransf_21"/>
    <property type="match status" value="1"/>
</dbReference>
<sequence length="262" mass="29937">MDKLPKGLIDTHIIFRQLLKNGFQISRDGGNNLITGFNNLKTGVVIKRDSSDASVLKQILIDMEYEPVVKLLQNNNIMPDKIIDAGANIGLTTLYLKSIFPDAIVIALEPNKSTFLRMRNNFELNGCLNVISLNIGIWNSNAFLIPDNTFRDGQDWSFRLIESDSKSNQNIEVRSLESLLDEYKWDVVDFLKVDIEGAESKLFENKELVQNWLPRVKAIAIEIHDEFNCKDRILRILSEYQFQVEFCGELSVGVNQRLVKKS</sequence>
<dbReference type="RefSeq" id="WP_205722956.1">
    <property type="nucleotide sequence ID" value="NZ_CP070608.1"/>
</dbReference>
<dbReference type="PANTHER" id="PTHR34203:SF15">
    <property type="entry name" value="SLL1173 PROTEIN"/>
    <property type="match status" value="1"/>
</dbReference>
<reference evidence="2" key="1">
    <citation type="submission" date="2021-02" db="EMBL/GenBank/DDBJ databases">
        <title>Fulvivirga sp. S481 isolated from sea water.</title>
        <authorList>
            <person name="Bae S.S."/>
            <person name="Baek K."/>
        </authorList>
    </citation>
    <scope>NUCLEOTIDE SEQUENCE</scope>
    <source>
        <strain evidence="2">S481</strain>
    </source>
</reference>
<dbReference type="InterPro" id="IPR006342">
    <property type="entry name" value="FkbM_mtfrase"/>
</dbReference>
<dbReference type="GO" id="GO:0032259">
    <property type="term" value="P:methylation"/>
    <property type="evidence" value="ECO:0007669"/>
    <property type="project" value="UniProtKB-KW"/>
</dbReference>
<dbReference type="InterPro" id="IPR029063">
    <property type="entry name" value="SAM-dependent_MTases_sf"/>
</dbReference>
<dbReference type="PANTHER" id="PTHR34203">
    <property type="entry name" value="METHYLTRANSFERASE, FKBM FAMILY PROTEIN"/>
    <property type="match status" value="1"/>
</dbReference>
<dbReference type="AlphaFoldDB" id="A0A975A2E1"/>
<dbReference type="InterPro" id="IPR052514">
    <property type="entry name" value="SAM-dependent_MTase"/>
</dbReference>
<proteinExistence type="predicted"/>
<gene>
    <name evidence="2" type="ORF">JR347_05025</name>
</gene>
<organism evidence="2 3">
    <name type="scientific">Fulvivirga lutea</name>
    <dbReference type="NCBI Taxonomy" id="2810512"/>
    <lineage>
        <taxon>Bacteria</taxon>
        <taxon>Pseudomonadati</taxon>
        <taxon>Bacteroidota</taxon>
        <taxon>Cytophagia</taxon>
        <taxon>Cytophagales</taxon>
        <taxon>Fulvivirgaceae</taxon>
        <taxon>Fulvivirga</taxon>
    </lineage>
</organism>
<protein>
    <submittedName>
        <fullName evidence="2">FkbM family methyltransferase</fullName>
    </submittedName>
</protein>
<dbReference type="EMBL" id="CP070608">
    <property type="protein sequence ID" value="QSE98442.1"/>
    <property type="molecule type" value="Genomic_DNA"/>
</dbReference>
<evidence type="ECO:0000313" key="2">
    <source>
        <dbReference type="EMBL" id="QSE98442.1"/>
    </source>
</evidence>
<keyword evidence="2" id="KW-0808">Transferase</keyword>
<evidence type="ECO:0000313" key="3">
    <source>
        <dbReference type="Proteomes" id="UP000662783"/>
    </source>
</evidence>
<evidence type="ECO:0000259" key="1">
    <source>
        <dbReference type="Pfam" id="PF05050"/>
    </source>
</evidence>
<name>A0A975A2E1_9BACT</name>
<keyword evidence="3" id="KW-1185">Reference proteome</keyword>
<dbReference type="NCBIfam" id="TIGR01444">
    <property type="entry name" value="fkbM_fam"/>
    <property type="match status" value="1"/>
</dbReference>
<feature type="domain" description="Methyltransferase FkbM" evidence="1">
    <location>
        <begin position="84"/>
        <end position="243"/>
    </location>
</feature>
<dbReference type="Gene3D" id="3.40.50.150">
    <property type="entry name" value="Vaccinia Virus protein VP39"/>
    <property type="match status" value="1"/>
</dbReference>